<dbReference type="RefSeq" id="WP_344557020.1">
    <property type="nucleotide sequence ID" value="NZ_BAAANS010000055.1"/>
</dbReference>
<keyword evidence="2" id="KW-1185">Reference proteome</keyword>
<reference evidence="2" key="1">
    <citation type="journal article" date="2019" name="Int. J. Syst. Evol. Microbiol.">
        <title>The Global Catalogue of Microorganisms (GCM) 10K type strain sequencing project: providing services to taxonomists for standard genome sequencing and annotation.</title>
        <authorList>
            <consortium name="The Broad Institute Genomics Platform"/>
            <consortium name="The Broad Institute Genome Sequencing Center for Infectious Disease"/>
            <person name="Wu L."/>
            <person name="Ma J."/>
        </authorList>
    </citation>
    <scope>NUCLEOTIDE SEQUENCE [LARGE SCALE GENOMIC DNA]</scope>
    <source>
        <strain evidence="2">JCM 14559</strain>
    </source>
</reference>
<evidence type="ECO:0000313" key="1">
    <source>
        <dbReference type="EMBL" id="GAA2116727.1"/>
    </source>
</evidence>
<proteinExistence type="predicted"/>
<sequence>MSLTDLTANTSQSLATEMGRVPVHHLPGVATQIARHKACEECVRTASRFIEDAITTAWFGQATELTLGQYRDVIVNAYYASLFHLALHTDTARIGDLLTAAHVIRRAYAKHPYLANR</sequence>
<protein>
    <submittedName>
        <fullName evidence="1">Uncharacterized protein</fullName>
    </submittedName>
</protein>
<gene>
    <name evidence="1" type="ORF">GCM10009759_62540</name>
</gene>
<name>A0ABP5JE12_9ACTN</name>
<dbReference type="Proteomes" id="UP001500897">
    <property type="component" value="Unassembled WGS sequence"/>
</dbReference>
<organism evidence="1 2">
    <name type="scientific">Kitasatospora saccharophila</name>
    <dbReference type="NCBI Taxonomy" id="407973"/>
    <lineage>
        <taxon>Bacteria</taxon>
        <taxon>Bacillati</taxon>
        <taxon>Actinomycetota</taxon>
        <taxon>Actinomycetes</taxon>
        <taxon>Kitasatosporales</taxon>
        <taxon>Streptomycetaceae</taxon>
        <taxon>Kitasatospora</taxon>
    </lineage>
</organism>
<accession>A0ABP5JE12</accession>
<dbReference type="EMBL" id="BAAANS010000055">
    <property type="protein sequence ID" value="GAA2116727.1"/>
    <property type="molecule type" value="Genomic_DNA"/>
</dbReference>
<comment type="caution">
    <text evidence="1">The sequence shown here is derived from an EMBL/GenBank/DDBJ whole genome shotgun (WGS) entry which is preliminary data.</text>
</comment>
<evidence type="ECO:0000313" key="2">
    <source>
        <dbReference type="Proteomes" id="UP001500897"/>
    </source>
</evidence>